<keyword evidence="2" id="KW-0145">Chemotaxis</keyword>
<dbReference type="GO" id="GO:0007165">
    <property type="term" value="P:signal transduction"/>
    <property type="evidence" value="ECO:0007669"/>
    <property type="project" value="UniProtKB-KW"/>
</dbReference>
<keyword evidence="10" id="KW-1185">Reference proteome</keyword>
<dbReference type="InterPro" id="IPR004089">
    <property type="entry name" value="MCPsignal_dom"/>
</dbReference>
<evidence type="ECO:0000259" key="8">
    <source>
        <dbReference type="PROSITE" id="PS50885"/>
    </source>
</evidence>
<dbReference type="PROSITE" id="PS50885">
    <property type="entry name" value="HAMP"/>
    <property type="match status" value="1"/>
</dbReference>
<feature type="domain" description="HAMP" evidence="8">
    <location>
        <begin position="210"/>
        <end position="262"/>
    </location>
</feature>
<dbReference type="AlphaFoldDB" id="A0A0P1GK15"/>
<dbReference type="Pfam" id="PF00015">
    <property type="entry name" value="MCPsignal"/>
    <property type="match status" value="1"/>
</dbReference>
<evidence type="ECO:0000256" key="2">
    <source>
        <dbReference type="ARBA" id="ARBA00022500"/>
    </source>
</evidence>
<feature type="domain" description="Methyl-accepting transducer" evidence="7">
    <location>
        <begin position="267"/>
        <end position="496"/>
    </location>
</feature>
<keyword evidence="6" id="KW-1133">Transmembrane helix</keyword>
<feature type="transmembrane region" description="Helical" evidence="6">
    <location>
        <begin position="75"/>
        <end position="93"/>
    </location>
</feature>
<dbReference type="EMBL" id="CYSD01000043">
    <property type="protein sequence ID" value="CUH82298.1"/>
    <property type="molecule type" value="Genomic_DNA"/>
</dbReference>
<dbReference type="RefSeq" id="WP_058291826.1">
    <property type="nucleotide sequence ID" value="NZ_CYSD01000043.1"/>
</dbReference>
<dbReference type="Gene3D" id="1.10.287.950">
    <property type="entry name" value="Methyl-accepting chemotaxis protein"/>
    <property type="match status" value="1"/>
</dbReference>
<keyword evidence="6" id="KW-0812">Transmembrane</keyword>
<evidence type="ECO:0000256" key="4">
    <source>
        <dbReference type="PROSITE-ProRule" id="PRU00284"/>
    </source>
</evidence>
<feature type="transmembrane region" description="Helical" evidence="6">
    <location>
        <begin position="48"/>
        <end position="68"/>
    </location>
</feature>
<evidence type="ECO:0000313" key="9">
    <source>
        <dbReference type="EMBL" id="CUH82298.1"/>
    </source>
</evidence>
<evidence type="ECO:0000256" key="5">
    <source>
        <dbReference type="SAM" id="MobiDB-lite"/>
    </source>
</evidence>
<name>A0A0P1GK15_9RHOB</name>
<dbReference type="GO" id="GO:0004888">
    <property type="term" value="F:transmembrane signaling receptor activity"/>
    <property type="evidence" value="ECO:0007669"/>
    <property type="project" value="InterPro"/>
</dbReference>
<dbReference type="InterPro" id="IPR051310">
    <property type="entry name" value="MCP_chemotaxis"/>
</dbReference>
<comment type="similarity">
    <text evidence="3">Belongs to the methyl-accepting chemotaxis (MCP) protein family.</text>
</comment>
<dbReference type="InterPro" id="IPR004090">
    <property type="entry name" value="Chemotax_Me-accpt_rcpt"/>
</dbReference>
<evidence type="ECO:0000259" key="7">
    <source>
        <dbReference type="PROSITE" id="PS50111"/>
    </source>
</evidence>
<keyword evidence="4" id="KW-0807">Transducer</keyword>
<dbReference type="GO" id="GO:0016020">
    <property type="term" value="C:membrane"/>
    <property type="evidence" value="ECO:0007669"/>
    <property type="project" value="UniProtKB-SubCell"/>
</dbReference>
<feature type="region of interest" description="Disordered" evidence="5">
    <location>
        <begin position="305"/>
        <end position="335"/>
    </location>
</feature>
<dbReference type="PANTHER" id="PTHR43531:SF11">
    <property type="entry name" value="METHYL-ACCEPTING CHEMOTAXIS PROTEIN 3"/>
    <property type="match status" value="1"/>
</dbReference>
<dbReference type="SUPFAM" id="SSF58104">
    <property type="entry name" value="Methyl-accepting chemotaxis protein (MCP) signaling domain"/>
    <property type="match status" value="1"/>
</dbReference>
<dbReference type="Proteomes" id="UP000052022">
    <property type="component" value="Unassembled WGS sequence"/>
</dbReference>
<dbReference type="OrthoDB" id="354287at2"/>
<dbReference type="STRING" id="928856.SAMN04488049_105204"/>
<evidence type="ECO:0000313" key="10">
    <source>
        <dbReference type="Proteomes" id="UP000052022"/>
    </source>
</evidence>
<protein>
    <submittedName>
        <fullName evidence="9">Dipeptide chemoreceptor protein</fullName>
    </submittedName>
</protein>
<keyword evidence="6" id="KW-0472">Membrane</keyword>
<keyword evidence="9" id="KW-0675">Receptor</keyword>
<dbReference type="PANTHER" id="PTHR43531">
    <property type="entry name" value="PROTEIN ICFG"/>
    <property type="match status" value="1"/>
</dbReference>
<dbReference type="SMART" id="SM00283">
    <property type="entry name" value="MA"/>
    <property type="match status" value="1"/>
</dbReference>
<comment type="subcellular location">
    <subcellularLocation>
        <location evidence="1">Membrane</location>
    </subcellularLocation>
</comment>
<evidence type="ECO:0000256" key="3">
    <source>
        <dbReference type="ARBA" id="ARBA00029447"/>
    </source>
</evidence>
<sequence>MFLKDILTRPERSEAGQGDEWRVLQIANWLFVPTPMLVSLFLNDAMPWWLMGGLGAAFGALAYFAKFLKSDTRDFMISFSFVAHCVLFTMSFVGHPWQIDSHMLFFASLAIVSTLYNPQALLFATVLVAVHHLSFSFLLPQMVYPAGSSAENLSRTLMHAVIVVVETGVLLVGQLKRIQADREVVAQGKAAKDQAMAAEEAQARSQEAERDAFEVVQVFGDHLGRMARGDLSCKIHATFPEAYVRVKEDFNSLADTLGNRIGAAQETALDFRSQAGEVAGAVDSLSGRTESQAATLTETTAALQELSSSVQKSAEDSGAASDRARGAQTDAENSGDVMKAAVEAMAGIQASSQEISTIIDVIEDISFQTNLLALNAGVEAARAGESGRGFAVVAAEVRALAQRTADAANQVKGLIGTSAGQVQEGSDLVNEAGQALQSIVQRVTETSELIDGISGTSREQASALKEMAEALGLLDNATQTNAAMVEEMTAMSARMDNQSRDLTEVLAHFESGSSSTQKPPLASVA</sequence>
<evidence type="ECO:0000256" key="6">
    <source>
        <dbReference type="SAM" id="Phobius"/>
    </source>
</evidence>
<dbReference type="FunFam" id="1.10.287.950:FF:000001">
    <property type="entry name" value="Methyl-accepting chemotaxis sensory transducer"/>
    <property type="match status" value="1"/>
</dbReference>
<dbReference type="PROSITE" id="PS50111">
    <property type="entry name" value="CHEMOTAXIS_TRANSDUC_2"/>
    <property type="match status" value="1"/>
</dbReference>
<evidence type="ECO:0000256" key="1">
    <source>
        <dbReference type="ARBA" id="ARBA00004370"/>
    </source>
</evidence>
<reference evidence="9 10" key="1">
    <citation type="submission" date="2015-09" db="EMBL/GenBank/DDBJ databases">
        <authorList>
            <consortium name="Swine Surveillance"/>
        </authorList>
    </citation>
    <scope>NUCLEOTIDE SEQUENCE [LARGE SCALE GENOMIC DNA]</scope>
    <source>
        <strain evidence="9 10">CECT 7557</strain>
    </source>
</reference>
<dbReference type="InterPro" id="IPR003660">
    <property type="entry name" value="HAMP_dom"/>
</dbReference>
<dbReference type="CDD" id="cd11386">
    <property type="entry name" value="MCP_signal"/>
    <property type="match status" value="1"/>
</dbReference>
<accession>A0A0P1GK15</accession>
<dbReference type="GO" id="GO:0006935">
    <property type="term" value="P:chemotaxis"/>
    <property type="evidence" value="ECO:0007669"/>
    <property type="project" value="UniProtKB-KW"/>
</dbReference>
<dbReference type="PRINTS" id="PR00260">
    <property type="entry name" value="CHEMTRNSDUCR"/>
</dbReference>
<organism evidence="9 10">
    <name type="scientific">Tritonibacter multivorans</name>
    <dbReference type="NCBI Taxonomy" id="928856"/>
    <lineage>
        <taxon>Bacteria</taxon>
        <taxon>Pseudomonadati</taxon>
        <taxon>Pseudomonadota</taxon>
        <taxon>Alphaproteobacteria</taxon>
        <taxon>Rhodobacterales</taxon>
        <taxon>Paracoccaceae</taxon>
        <taxon>Tritonibacter</taxon>
    </lineage>
</organism>
<gene>
    <name evidence="9" type="primary">tap</name>
    <name evidence="9" type="ORF">TRM7557_03858</name>
</gene>
<proteinExistence type="inferred from homology"/>